<reference evidence="2 3" key="1">
    <citation type="journal article" date="2017" name="Gigascience">
        <title>Draft genome of the honey bee ectoparasitic mite, Tropilaelaps mercedesae, is shaped by the parasitic life history.</title>
        <authorList>
            <person name="Dong X."/>
            <person name="Armstrong S.D."/>
            <person name="Xia D."/>
            <person name="Makepeace B.L."/>
            <person name="Darby A.C."/>
            <person name="Kadowaki T."/>
        </authorList>
    </citation>
    <scope>NUCLEOTIDE SEQUENCE [LARGE SCALE GENOMIC DNA]</scope>
    <source>
        <strain evidence="2">Wuxi-XJTLU</strain>
    </source>
</reference>
<feature type="region of interest" description="Disordered" evidence="1">
    <location>
        <begin position="501"/>
        <end position="530"/>
    </location>
</feature>
<name>A0A1V9XUI7_9ACAR</name>
<dbReference type="Proteomes" id="UP000192247">
    <property type="component" value="Unassembled WGS sequence"/>
</dbReference>
<proteinExistence type="predicted"/>
<accession>A0A1V9XUI7</accession>
<keyword evidence="3" id="KW-1185">Reference proteome</keyword>
<evidence type="ECO:0000313" key="2">
    <source>
        <dbReference type="EMBL" id="OQR77167.1"/>
    </source>
</evidence>
<gene>
    <name evidence="2" type="ORF">BIW11_07286</name>
</gene>
<feature type="compositionally biased region" description="Polar residues" evidence="1">
    <location>
        <begin position="166"/>
        <end position="175"/>
    </location>
</feature>
<feature type="compositionally biased region" description="Polar residues" evidence="1">
    <location>
        <begin position="65"/>
        <end position="75"/>
    </location>
</feature>
<dbReference type="EMBL" id="MNPL01003877">
    <property type="protein sequence ID" value="OQR77167.1"/>
    <property type="molecule type" value="Genomic_DNA"/>
</dbReference>
<feature type="compositionally biased region" description="Low complexity" evidence="1">
    <location>
        <begin position="47"/>
        <end position="62"/>
    </location>
</feature>
<evidence type="ECO:0000313" key="3">
    <source>
        <dbReference type="Proteomes" id="UP000192247"/>
    </source>
</evidence>
<feature type="compositionally biased region" description="Polar residues" evidence="1">
    <location>
        <begin position="582"/>
        <end position="599"/>
    </location>
</feature>
<comment type="caution">
    <text evidence="2">The sequence shown here is derived from an EMBL/GenBank/DDBJ whole genome shotgun (WGS) entry which is preliminary data.</text>
</comment>
<sequence>MAPSKSEKGPAGPTQKMSSINSPAGRPNQQTGSVGNSRYQNPHVQNRTGSQTTQQTRSGAGARLRNSQLNSTPGSAASPRYRIPHPQNRAGTPSNHQGKPNVGPGPRYHTSRAQNKPSVLSNQQVGVGLSPRHRSPHTQNEVTGQWNQPSGRAVVRQQYPPGTACRQPTPNSSKSAYLPRTPAGVYNPGHSGTPYAQQTTPKGRPDYVKFFGSDTASGGYPSDDDGGAVAPVASPQYYESKPSAAMPPQPASPVGPAQPLRQNGVPPSGELYIPPMHAPYPMPGPPGAAELLYSYHHTGQLPPGGISAMQPGHYGALYGSAVSPNASLHLSFMAPQEPAYPIPGTIALDSQAPTHDTAFDPSSSQPTEFARPYIARMHYMPQNPGVQQTLDAPYQPEQFNSPARPGGLHMAALANAQYIYPATTESSQWQTSTPATNPGMVLANPLHQQSSYETFVVPRAANSTWPMNIESGLLNQPDRFGPPQNEPNSEATVLRPAHSLTAGSQSPIPASYPHSPNIYHGGSAPSSPFSHMQITSAQDTGYTVIATETPRCSPTHFRPAFDHPANKQFSGPAGDSKLKANKTVSPRPQISTPLVKTRR</sequence>
<evidence type="ECO:0000256" key="1">
    <source>
        <dbReference type="SAM" id="MobiDB-lite"/>
    </source>
</evidence>
<dbReference type="InParanoid" id="A0A1V9XUI7"/>
<feature type="compositionally biased region" description="Polar residues" evidence="1">
    <location>
        <begin position="137"/>
        <end position="150"/>
    </location>
</feature>
<feature type="region of interest" description="Disordered" evidence="1">
    <location>
        <begin position="553"/>
        <end position="599"/>
    </location>
</feature>
<organism evidence="2 3">
    <name type="scientific">Tropilaelaps mercedesae</name>
    <dbReference type="NCBI Taxonomy" id="418985"/>
    <lineage>
        <taxon>Eukaryota</taxon>
        <taxon>Metazoa</taxon>
        <taxon>Ecdysozoa</taxon>
        <taxon>Arthropoda</taxon>
        <taxon>Chelicerata</taxon>
        <taxon>Arachnida</taxon>
        <taxon>Acari</taxon>
        <taxon>Parasitiformes</taxon>
        <taxon>Mesostigmata</taxon>
        <taxon>Gamasina</taxon>
        <taxon>Dermanyssoidea</taxon>
        <taxon>Laelapidae</taxon>
        <taxon>Tropilaelaps</taxon>
    </lineage>
</organism>
<feature type="compositionally biased region" description="Polar residues" evidence="1">
    <location>
        <begin position="89"/>
        <end position="98"/>
    </location>
</feature>
<protein>
    <submittedName>
        <fullName evidence="2">Uncharacterized protein</fullName>
    </submittedName>
</protein>
<feature type="region of interest" description="Disordered" evidence="1">
    <location>
        <begin position="1"/>
        <end position="272"/>
    </location>
</feature>
<feature type="compositionally biased region" description="Polar residues" evidence="1">
    <location>
        <begin position="111"/>
        <end position="125"/>
    </location>
</feature>
<feature type="compositionally biased region" description="Polar residues" evidence="1">
    <location>
        <begin position="15"/>
        <end position="46"/>
    </location>
</feature>
<dbReference type="AlphaFoldDB" id="A0A1V9XUI7"/>